<reference evidence="8" key="1">
    <citation type="submission" date="2011-05" db="EMBL/GenBank/DDBJ databases">
        <title>Complete sequence of Thermoanaerobacterium xylanolyticum LX-11.</title>
        <authorList>
            <consortium name="US DOE Joint Genome Institute"/>
            <person name="Lucas S."/>
            <person name="Han J."/>
            <person name="Lapidus A."/>
            <person name="Cheng J.-F."/>
            <person name="Goodwin L."/>
            <person name="Pitluck S."/>
            <person name="Peters L."/>
            <person name="Mikhailova N."/>
            <person name="Lu M."/>
            <person name="Han C."/>
            <person name="Tapia R."/>
            <person name="Land M."/>
            <person name="Hauser L."/>
            <person name="Kyrpides N."/>
            <person name="Ivanova N."/>
            <person name="Pagani I."/>
            <person name="Hemme C."/>
            <person name="Woyke T."/>
        </authorList>
    </citation>
    <scope>NUCLEOTIDE SEQUENCE</scope>
    <source>
        <strain evidence="8">LX-11</strain>
    </source>
</reference>
<proteinExistence type="predicted"/>
<gene>
    <name evidence="8" type="ordered locus">Thexy_1553</name>
</gene>
<protein>
    <recommendedName>
        <fullName evidence="2">Ferredoxin</fullName>
    </recommendedName>
</protein>
<dbReference type="eggNOG" id="COG2006">
    <property type="taxonomic scope" value="Bacteria"/>
</dbReference>
<dbReference type="KEGG" id="txy:Thexy_1553"/>
<dbReference type="Proteomes" id="UP000007239">
    <property type="component" value="Chromosome"/>
</dbReference>
<dbReference type="Gene3D" id="3.30.70.20">
    <property type="match status" value="1"/>
</dbReference>
<dbReference type="PROSITE" id="PS51379">
    <property type="entry name" value="4FE4S_FER_2"/>
    <property type="match status" value="2"/>
</dbReference>
<dbReference type="PROSITE" id="PS00198">
    <property type="entry name" value="4FE4S_FER_1"/>
    <property type="match status" value="2"/>
</dbReference>
<dbReference type="Pfam" id="PF13237">
    <property type="entry name" value="Fer4_10"/>
    <property type="match status" value="1"/>
</dbReference>
<feature type="domain" description="4Fe-4S ferredoxin-type" evidence="7">
    <location>
        <begin position="312"/>
        <end position="341"/>
    </location>
</feature>
<evidence type="ECO:0000256" key="4">
    <source>
        <dbReference type="ARBA" id="ARBA00022723"/>
    </source>
</evidence>
<dbReference type="PANTHER" id="PTHR24960:SF76">
    <property type="entry name" value="4FE-4S FERREDOXIN-TYPE DOMAIN-CONTAINING PROTEIN"/>
    <property type="match status" value="1"/>
</dbReference>
<evidence type="ECO:0000256" key="5">
    <source>
        <dbReference type="ARBA" id="ARBA00023004"/>
    </source>
</evidence>
<evidence type="ECO:0000256" key="6">
    <source>
        <dbReference type="ARBA" id="ARBA00023014"/>
    </source>
</evidence>
<dbReference type="AlphaFoldDB" id="F6BHB1"/>
<name>F6BHB1_THEXL</name>
<accession>F6BHB1</accession>
<sequence>MYTVSIENCSSYSQNDVKVALENSFKNLGGLEKYIKKGQRVFLKANLLKKNRPDDAVTTHPSIVEAVANAIKAIGAIPIIGDSPAGPFSYRALKSIYESTGMADVAARTGAELNYDTEEVEVKIPDGKIIKQATFMKALMECDAIVSMPKLKTHGLTVYTGAVKNQFGAIPGLVKAGYHLSMPDVKDFADMLIDINTILKPVLTIMDAVVAMEGNGPSAGRPKKVGLIISSDDVFALDTVATSIIGLKHQDVPTVFMAQRRGLGHMEDIKIAGMNIEDIKIDDFDIPTLRGFSVTEKIPKFLVRYLDRHVKPYPVFDHDACKSCGICVTNCPPKALKMVESKPIVDLKACIRCFCCQELCPHKAVSIKKPSIAKLFYR</sequence>
<evidence type="ECO:0000259" key="7">
    <source>
        <dbReference type="PROSITE" id="PS51379"/>
    </source>
</evidence>
<feature type="domain" description="4Fe-4S ferredoxin-type" evidence="7">
    <location>
        <begin position="342"/>
        <end position="370"/>
    </location>
</feature>
<dbReference type="GO" id="GO:0046872">
    <property type="term" value="F:metal ion binding"/>
    <property type="evidence" value="ECO:0007669"/>
    <property type="project" value="UniProtKB-KW"/>
</dbReference>
<dbReference type="Pfam" id="PF04015">
    <property type="entry name" value="DUF362"/>
    <property type="match status" value="1"/>
</dbReference>
<evidence type="ECO:0000256" key="3">
    <source>
        <dbReference type="ARBA" id="ARBA00022485"/>
    </source>
</evidence>
<comment type="function">
    <text evidence="1">Ferredoxins are iron-sulfur proteins that transfer electrons in a wide variety of metabolic reactions.</text>
</comment>
<evidence type="ECO:0000256" key="2">
    <source>
        <dbReference type="ARBA" id="ARBA00013529"/>
    </source>
</evidence>
<dbReference type="STRING" id="858215.Thexy_1553"/>
<dbReference type="EMBL" id="CP002739">
    <property type="protein sequence ID" value="AEF17584.1"/>
    <property type="molecule type" value="Genomic_DNA"/>
</dbReference>
<dbReference type="InterPro" id="IPR007160">
    <property type="entry name" value="DUF362"/>
</dbReference>
<dbReference type="GO" id="GO:0051539">
    <property type="term" value="F:4 iron, 4 sulfur cluster binding"/>
    <property type="evidence" value="ECO:0007669"/>
    <property type="project" value="UniProtKB-KW"/>
</dbReference>
<dbReference type="InterPro" id="IPR017900">
    <property type="entry name" value="4Fe4S_Fe_S_CS"/>
</dbReference>
<dbReference type="SUPFAM" id="SSF54862">
    <property type="entry name" value="4Fe-4S ferredoxins"/>
    <property type="match status" value="1"/>
</dbReference>
<evidence type="ECO:0000313" key="8">
    <source>
        <dbReference type="EMBL" id="AEF17584.1"/>
    </source>
</evidence>
<dbReference type="InterPro" id="IPR017896">
    <property type="entry name" value="4Fe4S_Fe-S-bd"/>
</dbReference>
<keyword evidence="6" id="KW-0411">Iron-sulfur</keyword>
<dbReference type="eggNOG" id="COG1143">
    <property type="taxonomic scope" value="Bacteria"/>
</dbReference>
<dbReference type="PANTHER" id="PTHR24960">
    <property type="entry name" value="PHOTOSYSTEM I IRON-SULFUR CENTER-RELATED"/>
    <property type="match status" value="1"/>
</dbReference>
<keyword evidence="5" id="KW-0408">Iron</keyword>
<dbReference type="InterPro" id="IPR050157">
    <property type="entry name" value="PSI_iron-sulfur_center"/>
</dbReference>
<keyword evidence="4" id="KW-0479">Metal-binding</keyword>
<keyword evidence="9" id="KW-1185">Reference proteome</keyword>
<evidence type="ECO:0000256" key="1">
    <source>
        <dbReference type="ARBA" id="ARBA00003532"/>
    </source>
</evidence>
<organism evidence="8 9">
    <name type="scientific">Thermoanaerobacterium xylanolyticum (strain ATCC 49914 / DSM 7097 / LX-11)</name>
    <dbReference type="NCBI Taxonomy" id="858215"/>
    <lineage>
        <taxon>Bacteria</taxon>
        <taxon>Bacillati</taxon>
        <taxon>Bacillota</taxon>
        <taxon>Clostridia</taxon>
        <taxon>Thermoanaerobacterales</taxon>
        <taxon>Thermoanaerobacteraceae</taxon>
        <taxon>Thermoanaerobacterium</taxon>
    </lineage>
</organism>
<dbReference type="HOGENOM" id="CLU_058393_1_0_9"/>
<keyword evidence="3" id="KW-0004">4Fe-4S</keyword>
<evidence type="ECO:0000313" key="9">
    <source>
        <dbReference type="Proteomes" id="UP000007239"/>
    </source>
</evidence>